<proteinExistence type="predicted"/>
<protein>
    <submittedName>
        <fullName evidence="1">Importin-5</fullName>
    </submittedName>
</protein>
<reference evidence="1 2" key="1">
    <citation type="journal article" date="2022" name="Plant J.">
        <title>Chromosome-level genome of Camellia lanceoleosa provides a valuable resource for understanding genome evolution and self-incompatibility.</title>
        <authorList>
            <person name="Gong W."/>
            <person name="Xiao S."/>
            <person name="Wang L."/>
            <person name="Liao Z."/>
            <person name="Chang Y."/>
            <person name="Mo W."/>
            <person name="Hu G."/>
            <person name="Li W."/>
            <person name="Zhao G."/>
            <person name="Zhu H."/>
            <person name="Hu X."/>
            <person name="Ji K."/>
            <person name="Xiang X."/>
            <person name="Song Q."/>
            <person name="Yuan D."/>
            <person name="Jin S."/>
            <person name="Zhang L."/>
        </authorList>
    </citation>
    <scope>NUCLEOTIDE SEQUENCE [LARGE SCALE GENOMIC DNA]</scope>
    <source>
        <strain evidence="1">SQ_2022a</strain>
    </source>
</reference>
<name>A0ACC0GLX3_9ERIC</name>
<evidence type="ECO:0000313" key="2">
    <source>
        <dbReference type="Proteomes" id="UP001060215"/>
    </source>
</evidence>
<gene>
    <name evidence="1" type="ORF">LOK49_LG09G00891</name>
</gene>
<sequence length="160" mass="17980">MRQRSQSYAITLLHRASLLAYSSQLQGKDKIAEKRRITICIFDDVAEQCHEAALKYYDTYLPFVLETCNDMNPDVRQAAIYGLGICAEFGGSVFKPLVLEALSKLNVVIRNPNALQLENIMAYDNVVSALGKICQFHRESIDSAQVIPLSLLFTSLLKHK</sequence>
<organism evidence="1 2">
    <name type="scientific">Camellia lanceoleosa</name>
    <dbReference type="NCBI Taxonomy" id="1840588"/>
    <lineage>
        <taxon>Eukaryota</taxon>
        <taxon>Viridiplantae</taxon>
        <taxon>Streptophyta</taxon>
        <taxon>Embryophyta</taxon>
        <taxon>Tracheophyta</taxon>
        <taxon>Spermatophyta</taxon>
        <taxon>Magnoliopsida</taxon>
        <taxon>eudicotyledons</taxon>
        <taxon>Gunneridae</taxon>
        <taxon>Pentapetalae</taxon>
        <taxon>asterids</taxon>
        <taxon>Ericales</taxon>
        <taxon>Theaceae</taxon>
        <taxon>Camellia</taxon>
    </lineage>
</organism>
<dbReference type="EMBL" id="CM045765">
    <property type="protein sequence ID" value="KAI8001583.1"/>
    <property type="molecule type" value="Genomic_DNA"/>
</dbReference>
<evidence type="ECO:0000313" key="1">
    <source>
        <dbReference type="EMBL" id="KAI8001583.1"/>
    </source>
</evidence>
<comment type="caution">
    <text evidence="1">The sequence shown here is derived from an EMBL/GenBank/DDBJ whole genome shotgun (WGS) entry which is preliminary data.</text>
</comment>
<dbReference type="Proteomes" id="UP001060215">
    <property type="component" value="Chromosome 8"/>
</dbReference>
<keyword evidence="2" id="KW-1185">Reference proteome</keyword>
<accession>A0ACC0GLX3</accession>